<dbReference type="PANTHER" id="PTHR47326">
    <property type="entry name" value="TRANSPOSABLE ELEMENT TC3 TRANSPOSASE-LIKE PROTEIN"/>
    <property type="match status" value="1"/>
</dbReference>
<dbReference type="Proteomes" id="UP000708208">
    <property type="component" value="Unassembled WGS sequence"/>
</dbReference>
<gene>
    <name evidence="1" type="ORF">AFUS01_LOCUS11938</name>
</gene>
<organism evidence="1 2">
    <name type="scientific">Allacma fusca</name>
    <dbReference type="NCBI Taxonomy" id="39272"/>
    <lineage>
        <taxon>Eukaryota</taxon>
        <taxon>Metazoa</taxon>
        <taxon>Ecdysozoa</taxon>
        <taxon>Arthropoda</taxon>
        <taxon>Hexapoda</taxon>
        <taxon>Collembola</taxon>
        <taxon>Symphypleona</taxon>
        <taxon>Sminthuridae</taxon>
        <taxon>Allacma</taxon>
    </lineage>
</organism>
<evidence type="ECO:0000313" key="1">
    <source>
        <dbReference type="EMBL" id="CAG7722826.1"/>
    </source>
</evidence>
<sequence>MAENSRYSTEAKRRMIEEYRYFRRDGLNIRQAVLRTQEFYRANFGTDRCPTRWTILNLNTKWVDGGSILNKKPPGRNRTAQTAPNLRKIESKVRRNRKISTRNLAAVMPISRSSCMRILKKEGYGPKRATPVQKLTPADCIRRVAFCREMIERIAEDDDFLPNILFTDEKVFQLNGATNSRNDVEWWKENPHREVIREKRKQPSIMVWAGLWAGGILKPIFIEGNITGKTYLHMLRTKVVPELADREVLTRLYFQHDGATPHHTGPVMEFLNETFEGRVIGKTSPIDWPPNSPDMTPPDFYLWGTIQSRVKKQEPKTINDLKRAIRAEFRALQPSEIRRSCMKAAAKFQQCLDREGAAVGKGLKN</sequence>
<proteinExistence type="predicted"/>
<keyword evidence="2" id="KW-1185">Reference proteome</keyword>
<evidence type="ECO:0000313" key="2">
    <source>
        <dbReference type="Proteomes" id="UP000708208"/>
    </source>
</evidence>
<dbReference type="AlphaFoldDB" id="A0A8J2JRG1"/>
<dbReference type="PANTHER" id="PTHR47326:SF1">
    <property type="entry name" value="HTH PSQ-TYPE DOMAIN-CONTAINING PROTEIN"/>
    <property type="match status" value="1"/>
</dbReference>
<dbReference type="EMBL" id="CAJVCH010092683">
    <property type="protein sequence ID" value="CAG7722826.1"/>
    <property type="molecule type" value="Genomic_DNA"/>
</dbReference>
<protein>
    <recommendedName>
        <fullName evidence="3">Transposase</fullName>
    </recommendedName>
</protein>
<dbReference type="OrthoDB" id="6752614at2759"/>
<name>A0A8J2JRG1_9HEXA</name>
<evidence type="ECO:0008006" key="3">
    <source>
        <dbReference type="Google" id="ProtNLM"/>
    </source>
</evidence>
<accession>A0A8J2JRG1</accession>
<comment type="caution">
    <text evidence="1">The sequence shown here is derived from an EMBL/GenBank/DDBJ whole genome shotgun (WGS) entry which is preliminary data.</text>
</comment>
<reference evidence="1" key="1">
    <citation type="submission" date="2021-06" db="EMBL/GenBank/DDBJ databases">
        <authorList>
            <person name="Hodson N. C."/>
            <person name="Mongue J. A."/>
            <person name="Jaron S. K."/>
        </authorList>
    </citation>
    <scope>NUCLEOTIDE SEQUENCE</scope>
</reference>